<name>A0A366DYT0_9BACI</name>
<evidence type="ECO:0000313" key="2">
    <source>
        <dbReference type="EMBL" id="RBO95260.1"/>
    </source>
</evidence>
<evidence type="ECO:0000313" key="3">
    <source>
        <dbReference type="Proteomes" id="UP000252254"/>
    </source>
</evidence>
<reference evidence="2 3" key="1">
    <citation type="submission" date="2018-06" db="EMBL/GenBank/DDBJ databases">
        <title>Genomic Encyclopedia of Type Strains, Phase IV (KMG-IV): sequencing the most valuable type-strain genomes for metagenomic binning, comparative biology and taxonomic classification.</title>
        <authorList>
            <person name="Goeker M."/>
        </authorList>
    </citation>
    <scope>NUCLEOTIDE SEQUENCE [LARGE SCALE GENOMIC DNA]</scope>
    <source>
        <strain evidence="2 3">DSM 15140</strain>
    </source>
</reference>
<feature type="domain" description="DUF3885" evidence="1">
    <location>
        <begin position="4"/>
        <end position="209"/>
    </location>
</feature>
<gene>
    <name evidence="2" type="ORF">DES48_10997</name>
</gene>
<dbReference type="EMBL" id="QNRI01000009">
    <property type="protein sequence ID" value="RBO95260.1"/>
    <property type="molecule type" value="Genomic_DNA"/>
</dbReference>
<organism evidence="2 3">
    <name type="scientific">Paraliobacillus ryukyuensis</name>
    <dbReference type="NCBI Taxonomy" id="200904"/>
    <lineage>
        <taxon>Bacteria</taxon>
        <taxon>Bacillati</taxon>
        <taxon>Bacillota</taxon>
        <taxon>Bacilli</taxon>
        <taxon>Bacillales</taxon>
        <taxon>Bacillaceae</taxon>
        <taxon>Paraliobacillus</taxon>
    </lineage>
</organism>
<dbReference type="AlphaFoldDB" id="A0A366DYT0"/>
<accession>A0A366DYT0</accession>
<dbReference type="OrthoDB" id="72213at2"/>
<dbReference type="RefSeq" id="WP_113869634.1">
    <property type="nucleotide sequence ID" value="NZ_BAABQN010000006.1"/>
</dbReference>
<dbReference type="Proteomes" id="UP000252254">
    <property type="component" value="Unassembled WGS sequence"/>
</dbReference>
<comment type="caution">
    <text evidence="2">The sequence shown here is derived from an EMBL/GenBank/DDBJ whole genome shotgun (WGS) entry which is preliminary data.</text>
</comment>
<protein>
    <submittedName>
        <fullName evidence="2">Uncharacterized protein DUF3885</fullName>
    </submittedName>
</protein>
<keyword evidence="3" id="KW-1185">Reference proteome</keyword>
<sequence length="218" mass="26010">MMVIFPGVQLEPSLYYQWDTSIHFALGEDISPWESGMARLNPRYFHLVYQQTNTLFDALFDKDDSIWLVTNNYKPKRAKRQTAKKMKVYQPHIKTKHILQRLQQRTIAYPFDEDDSADWETNQFVLQCRKQDIAYQGLIKAICNQDFPRNKPAVYNPYGSYAPDVFFINAAKHVIYYIYDDRGCEVIAKDKETIRPIYHKYKDWIDDYNRPEVDEHFS</sequence>
<dbReference type="InterPro" id="IPR024976">
    <property type="entry name" value="DUF3885"/>
</dbReference>
<evidence type="ECO:0000259" key="1">
    <source>
        <dbReference type="Pfam" id="PF13021"/>
    </source>
</evidence>
<proteinExistence type="predicted"/>
<dbReference type="Pfam" id="PF13021">
    <property type="entry name" value="DUF3885"/>
    <property type="match status" value="1"/>
</dbReference>